<reference evidence="3 4" key="1">
    <citation type="journal article" date="2019" name="Int. J. Syst. Evol. Microbiol.">
        <title>Rufibacter sediminis sp. nov., isolated from freshwater lake sediment.</title>
        <authorList>
            <person name="Qu J.H."/>
            <person name="Zhang L.J."/>
            <person name="Fu Y.H."/>
            <person name="Li H.F."/>
        </authorList>
    </citation>
    <scope>NUCLEOTIDE SEQUENCE [LARGE SCALE GENOMIC DNA]</scope>
    <source>
        <strain evidence="3 4">H-1</strain>
    </source>
</reference>
<sequence length="114" mass="12120">VTGTCFAEVGIDVTCIDVNVKKIEDLRQGVLPIYEPGLEEMVLRNVEKGRLHFSTDLASAIKGCDAAFIAVGTPPGEDGSADLKYVLGVAREIGQHMDEYLVVVTKSTVPVGTA</sequence>
<dbReference type="Pfam" id="PF03721">
    <property type="entry name" value="UDPG_MGDP_dh_N"/>
    <property type="match status" value="1"/>
</dbReference>
<comment type="caution">
    <text evidence="3">The sequence shown here is derived from an EMBL/GenBank/DDBJ whole genome shotgun (WGS) entry which is preliminary data.</text>
</comment>
<organism evidence="3 4">
    <name type="scientific">Rufibacter sediminis</name>
    <dbReference type="NCBI Taxonomy" id="2762756"/>
    <lineage>
        <taxon>Bacteria</taxon>
        <taxon>Pseudomonadati</taxon>
        <taxon>Bacteroidota</taxon>
        <taxon>Cytophagia</taxon>
        <taxon>Cytophagales</taxon>
        <taxon>Hymenobacteraceae</taxon>
        <taxon>Rufibacter</taxon>
    </lineage>
</organism>
<dbReference type="SUPFAM" id="SSF51735">
    <property type="entry name" value="NAD(P)-binding Rossmann-fold domains"/>
    <property type="match status" value="1"/>
</dbReference>
<keyword evidence="4" id="KW-1185">Reference proteome</keyword>
<dbReference type="PANTHER" id="PTHR43750:SF3">
    <property type="entry name" value="UDP-GLUCOSE 6-DEHYDROGENASE TUAD"/>
    <property type="match status" value="1"/>
</dbReference>
<name>A0ABR6VMY0_9BACT</name>
<proteinExistence type="predicted"/>
<feature type="domain" description="UDP-glucose/GDP-mannose dehydrogenase N-terminal" evidence="2">
    <location>
        <begin position="1"/>
        <end position="114"/>
    </location>
</feature>
<gene>
    <name evidence="3" type="ORF">H7U12_02575</name>
</gene>
<dbReference type="Proteomes" id="UP000659698">
    <property type="component" value="Unassembled WGS sequence"/>
</dbReference>
<feature type="non-terminal residue" evidence="3">
    <location>
        <position position="1"/>
    </location>
</feature>
<evidence type="ECO:0000313" key="4">
    <source>
        <dbReference type="Proteomes" id="UP000659698"/>
    </source>
</evidence>
<accession>A0ABR6VMY0</accession>
<dbReference type="PANTHER" id="PTHR43750">
    <property type="entry name" value="UDP-GLUCOSE 6-DEHYDROGENASE TUAD"/>
    <property type="match status" value="1"/>
</dbReference>
<feature type="non-terminal residue" evidence="3">
    <location>
        <position position="114"/>
    </location>
</feature>
<evidence type="ECO:0000259" key="2">
    <source>
        <dbReference type="Pfam" id="PF03721"/>
    </source>
</evidence>
<evidence type="ECO:0000313" key="3">
    <source>
        <dbReference type="EMBL" id="MBC3538549.1"/>
    </source>
</evidence>
<dbReference type="Gene3D" id="3.40.50.720">
    <property type="entry name" value="NAD(P)-binding Rossmann-like Domain"/>
    <property type="match status" value="1"/>
</dbReference>
<dbReference type="InterPro" id="IPR036291">
    <property type="entry name" value="NAD(P)-bd_dom_sf"/>
</dbReference>
<dbReference type="EMBL" id="JACOAF010000005">
    <property type="protein sequence ID" value="MBC3538549.1"/>
    <property type="molecule type" value="Genomic_DNA"/>
</dbReference>
<protein>
    <recommendedName>
        <fullName evidence="1">UDP-glucose 6-dehydrogenase</fullName>
    </recommendedName>
</protein>
<dbReference type="InterPro" id="IPR001732">
    <property type="entry name" value="UDP-Glc/GDP-Man_DH_N"/>
</dbReference>
<evidence type="ECO:0000256" key="1">
    <source>
        <dbReference type="ARBA" id="ARBA00015132"/>
    </source>
</evidence>